<name>A0A8I3AGF1_9AGAM</name>
<keyword evidence="2" id="KW-1185">Reference proteome</keyword>
<dbReference type="EMBL" id="JAGFBS010000001">
    <property type="protein sequence ID" value="KAG6381440.1"/>
    <property type="molecule type" value="Genomic_DNA"/>
</dbReference>
<evidence type="ECO:0000313" key="2">
    <source>
        <dbReference type="Proteomes" id="UP000683000"/>
    </source>
</evidence>
<proteinExistence type="predicted"/>
<gene>
    <name evidence="1" type="ORF">JVT61DRAFT_1</name>
</gene>
<dbReference type="Proteomes" id="UP000683000">
    <property type="component" value="Unassembled WGS sequence"/>
</dbReference>
<dbReference type="AlphaFoldDB" id="A0A8I3AGF1"/>
<reference evidence="1" key="1">
    <citation type="submission" date="2021-03" db="EMBL/GenBank/DDBJ databases">
        <title>Evolutionary innovations through gain and loss of genes in the ectomycorrhizal Boletales.</title>
        <authorList>
            <person name="Wu G."/>
            <person name="Miyauchi S."/>
            <person name="Morin E."/>
            <person name="Yang Z.-L."/>
            <person name="Xu J."/>
            <person name="Martin F.M."/>
        </authorList>
    </citation>
    <scope>NUCLEOTIDE SEQUENCE</scope>
    <source>
        <strain evidence="1">BR01</strain>
    </source>
</reference>
<evidence type="ECO:0000313" key="1">
    <source>
        <dbReference type="EMBL" id="KAG6381440.1"/>
    </source>
</evidence>
<protein>
    <submittedName>
        <fullName evidence="1">Uncharacterized protein</fullName>
    </submittedName>
</protein>
<sequence length="191" mass="21352">MTTSSSTLKKCSLRQQSITHTIPNTFMQETVEAIVLLLPSHEETSIATWLNEIIASFTDPLSFSDSQSHPKGWKGLHLTASLAREAKTTHPLHIWISQYTTKAIENSQLTIKPNIIICVQLDPHTGFTWHNVISFLESISAMYSAQLQQISLARHMLCLWHSLAGVSLLPSPLPIRNSDSMFSTILALYIL</sequence>
<accession>A0A8I3AGF1</accession>
<comment type="caution">
    <text evidence="1">The sequence shown here is derived from an EMBL/GenBank/DDBJ whole genome shotgun (WGS) entry which is preliminary data.</text>
</comment>
<dbReference type="OrthoDB" id="2687316at2759"/>
<organism evidence="1 2">
    <name type="scientific">Boletus reticuloceps</name>
    <dbReference type="NCBI Taxonomy" id="495285"/>
    <lineage>
        <taxon>Eukaryota</taxon>
        <taxon>Fungi</taxon>
        <taxon>Dikarya</taxon>
        <taxon>Basidiomycota</taxon>
        <taxon>Agaricomycotina</taxon>
        <taxon>Agaricomycetes</taxon>
        <taxon>Agaricomycetidae</taxon>
        <taxon>Boletales</taxon>
        <taxon>Boletineae</taxon>
        <taxon>Boletaceae</taxon>
        <taxon>Boletoideae</taxon>
        <taxon>Boletus</taxon>
    </lineage>
</organism>